<dbReference type="Proteomes" id="UP000440978">
    <property type="component" value="Unassembled WGS sequence"/>
</dbReference>
<dbReference type="AlphaFoldDB" id="A0A6N8CP24"/>
<proteinExistence type="inferred from homology"/>
<evidence type="ECO:0000256" key="2">
    <source>
        <dbReference type="ARBA" id="ARBA00010488"/>
    </source>
</evidence>
<keyword evidence="6" id="KW-0472">Membrane</keyword>
<sequence length="391" mass="46315">MVKELVISLYLLSVKLIFNCFKILHLNDKVTFVVSFGDNTRFVYEEMKRQQVKSKVVFLCKKKCISEFKTYSMPVIPIETFNLFNIIRSCYHLATSKLIFVDNYFGFLSVTEFKKEVTCIQLWHAAGAIKTFGLMDNSAKKRSKRAQLRFKHVYEKFDKIVIGSDTMGELFIRAFHSKDKKLLRKGIPRTDFFYDNKVLEHSKVKKKSLFNDKKVILYAPTFRENELDKTRIQIDLDLMEKKLSHNFVIILRLHPAVRSTLNLEKKYPDFVYDYSSCHDINYLLLLTDILITDYSSIPFEFSLLHRPMIFFPYDLEKYKSERGLWNEYNRLVPGPIVRNTDEIIELIQNNDFDIDRIKLFSKVWNKYSQGQSSEKIVEYLFSDKKRKISKG</sequence>
<dbReference type="GO" id="GO:0019350">
    <property type="term" value="P:teichoic acid biosynthetic process"/>
    <property type="evidence" value="ECO:0007669"/>
    <property type="project" value="UniProtKB-KW"/>
</dbReference>
<reference evidence="7 8" key="1">
    <citation type="submission" date="2019-11" db="EMBL/GenBank/DDBJ databases">
        <title>Terrilactibacillus tamarindus sp. nov. BCM23-1 isolated from bark of Tamarindus indica.</title>
        <authorList>
            <person name="Kingkaew E."/>
            <person name="Tanasupawat S."/>
        </authorList>
    </citation>
    <scope>NUCLEOTIDE SEQUENCE [LARGE SCALE GENOMIC DNA]</scope>
    <source>
        <strain evidence="7 8">BCM23-1</strain>
    </source>
</reference>
<dbReference type="PANTHER" id="PTHR37316:SF1">
    <property type="entry name" value="TEICHOIC ACID GLYCEROL-PHOSPHATE PRIMASE"/>
    <property type="match status" value="1"/>
</dbReference>
<dbReference type="Gene3D" id="3.40.50.12580">
    <property type="match status" value="1"/>
</dbReference>
<dbReference type="GO" id="GO:0047355">
    <property type="term" value="F:CDP-glycerol glycerophosphotransferase activity"/>
    <property type="evidence" value="ECO:0007669"/>
    <property type="project" value="InterPro"/>
</dbReference>
<keyword evidence="5" id="KW-0777">Teichoic acid biosynthesis</keyword>
<organism evidence="7 8">
    <name type="scientific">Terrilactibacillus tamarindi</name>
    <dbReference type="NCBI Taxonomy" id="2599694"/>
    <lineage>
        <taxon>Bacteria</taxon>
        <taxon>Bacillati</taxon>
        <taxon>Bacillota</taxon>
        <taxon>Bacilli</taxon>
        <taxon>Bacillales</taxon>
        <taxon>Bacillaceae</taxon>
        <taxon>Terrilactibacillus</taxon>
    </lineage>
</organism>
<evidence type="ECO:0000256" key="4">
    <source>
        <dbReference type="ARBA" id="ARBA00022679"/>
    </source>
</evidence>
<dbReference type="InterPro" id="IPR043149">
    <property type="entry name" value="TagF_N"/>
</dbReference>
<evidence type="ECO:0000256" key="6">
    <source>
        <dbReference type="ARBA" id="ARBA00023136"/>
    </source>
</evidence>
<accession>A0A6N8CP24</accession>
<dbReference type="Gene3D" id="3.40.50.11820">
    <property type="match status" value="1"/>
</dbReference>
<evidence type="ECO:0000313" key="7">
    <source>
        <dbReference type="EMBL" id="MTT30615.1"/>
    </source>
</evidence>
<dbReference type="SUPFAM" id="SSF53756">
    <property type="entry name" value="UDP-Glycosyltransferase/glycogen phosphorylase"/>
    <property type="match status" value="1"/>
</dbReference>
<dbReference type="OrthoDB" id="9811865at2"/>
<dbReference type="EMBL" id="WNHB01000001">
    <property type="protein sequence ID" value="MTT30615.1"/>
    <property type="molecule type" value="Genomic_DNA"/>
</dbReference>
<protein>
    <submittedName>
        <fullName evidence="7">CDP-glycerol glycerophosphotransferase family protein</fullName>
    </submittedName>
</protein>
<comment type="subcellular location">
    <subcellularLocation>
        <location evidence="1">Cell membrane</location>
        <topology evidence="1">Peripheral membrane protein</topology>
    </subcellularLocation>
</comment>
<evidence type="ECO:0000256" key="5">
    <source>
        <dbReference type="ARBA" id="ARBA00022944"/>
    </source>
</evidence>
<dbReference type="Pfam" id="PF04464">
    <property type="entry name" value="Glyphos_transf"/>
    <property type="match status" value="1"/>
</dbReference>
<dbReference type="InterPro" id="IPR043148">
    <property type="entry name" value="TagF_C"/>
</dbReference>
<evidence type="ECO:0000256" key="3">
    <source>
        <dbReference type="ARBA" id="ARBA00022475"/>
    </source>
</evidence>
<keyword evidence="4 7" id="KW-0808">Transferase</keyword>
<dbReference type="GO" id="GO:0005886">
    <property type="term" value="C:plasma membrane"/>
    <property type="evidence" value="ECO:0007669"/>
    <property type="project" value="UniProtKB-SubCell"/>
</dbReference>
<dbReference type="PANTHER" id="PTHR37316">
    <property type="entry name" value="TEICHOIC ACID GLYCEROL-PHOSPHATE PRIMASE"/>
    <property type="match status" value="1"/>
</dbReference>
<keyword evidence="3" id="KW-1003">Cell membrane</keyword>
<keyword evidence="8" id="KW-1185">Reference proteome</keyword>
<evidence type="ECO:0000313" key="8">
    <source>
        <dbReference type="Proteomes" id="UP000440978"/>
    </source>
</evidence>
<name>A0A6N8CP24_9BACI</name>
<dbReference type="InterPro" id="IPR007554">
    <property type="entry name" value="Glycerophosphate_synth"/>
</dbReference>
<gene>
    <name evidence="7" type="ORF">GMB86_01125</name>
</gene>
<dbReference type="InterPro" id="IPR051612">
    <property type="entry name" value="Teichoic_Acid_Biosynth"/>
</dbReference>
<comment type="caution">
    <text evidence="7">The sequence shown here is derived from an EMBL/GenBank/DDBJ whole genome shotgun (WGS) entry which is preliminary data.</text>
</comment>
<evidence type="ECO:0000256" key="1">
    <source>
        <dbReference type="ARBA" id="ARBA00004202"/>
    </source>
</evidence>
<comment type="similarity">
    <text evidence="2">Belongs to the CDP-glycerol glycerophosphotransferase family.</text>
</comment>